<sequence length="124" mass="14474">MPIYVNLDFQSWVLFSILIYVGVILSVVLIRRCILKRSLCPFSQYCSCCKALDCKCDYCERTHSSCCSKNETFSENSCLMRIPTCKCKCFLPDCSYCRCICCEIVCESEIQSEKRKELDLYFIR</sequence>
<keyword evidence="1" id="KW-1133">Transmembrane helix</keyword>
<name>A0A8K0FYH5_IGNLU</name>
<evidence type="ECO:0000256" key="1">
    <source>
        <dbReference type="SAM" id="Phobius"/>
    </source>
</evidence>
<organism evidence="2 3">
    <name type="scientific">Ignelater luminosus</name>
    <name type="common">Cucubano</name>
    <name type="synonym">Pyrophorus luminosus</name>
    <dbReference type="NCBI Taxonomy" id="2038154"/>
    <lineage>
        <taxon>Eukaryota</taxon>
        <taxon>Metazoa</taxon>
        <taxon>Ecdysozoa</taxon>
        <taxon>Arthropoda</taxon>
        <taxon>Hexapoda</taxon>
        <taxon>Insecta</taxon>
        <taxon>Pterygota</taxon>
        <taxon>Neoptera</taxon>
        <taxon>Endopterygota</taxon>
        <taxon>Coleoptera</taxon>
        <taxon>Polyphaga</taxon>
        <taxon>Elateriformia</taxon>
        <taxon>Elateroidea</taxon>
        <taxon>Elateridae</taxon>
        <taxon>Agrypninae</taxon>
        <taxon>Pyrophorini</taxon>
        <taxon>Ignelater</taxon>
    </lineage>
</organism>
<comment type="caution">
    <text evidence="2">The sequence shown here is derived from an EMBL/GenBank/DDBJ whole genome shotgun (WGS) entry which is preliminary data.</text>
</comment>
<keyword evidence="1" id="KW-0812">Transmembrane</keyword>
<reference evidence="2" key="1">
    <citation type="submission" date="2019-08" db="EMBL/GenBank/DDBJ databases">
        <title>The genome of the North American firefly Photinus pyralis.</title>
        <authorList>
            <consortium name="Photinus pyralis genome working group"/>
            <person name="Fallon T.R."/>
            <person name="Sander Lower S.E."/>
            <person name="Weng J.-K."/>
        </authorList>
    </citation>
    <scope>NUCLEOTIDE SEQUENCE</scope>
    <source>
        <strain evidence="2">TRF0915ILg1</strain>
        <tissue evidence="2">Whole body</tissue>
    </source>
</reference>
<dbReference type="EMBL" id="VTPC01090739">
    <property type="protein sequence ID" value="KAF2881457.1"/>
    <property type="molecule type" value="Genomic_DNA"/>
</dbReference>
<keyword evidence="1" id="KW-0472">Membrane</keyword>
<evidence type="ECO:0000313" key="2">
    <source>
        <dbReference type="EMBL" id="KAF2881457.1"/>
    </source>
</evidence>
<proteinExistence type="predicted"/>
<protein>
    <submittedName>
        <fullName evidence="2">Uncharacterized protein</fullName>
    </submittedName>
</protein>
<evidence type="ECO:0000313" key="3">
    <source>
        <dbReference type="Proteomes" id="UP000801492"/>
    </source>
</evidence>
<feature type="transmembrane region" description="Helical" evidence="1">
    <location>
        <begin position="12"/>
        <end position="30"/>
    </location>
</feature>
<keyword evidence="3" id="KW-1185">Reference proteome</keyword>
<accession>A0A8K0FYH5</accession>
<gene>
    <name evidence="2" type="ORF">ILUMI_24743</name>
</gene>
<dbReference type="Proteomes" id="UP000801492">
    <property type="component" value="Unassembled WGS sequence"/>
</dbReference>
<dbReference type="AlphaFoldDB" id="A0A8K0FYH5"/>